<dbReference type="RefSeq" id="WP_193190811.1">
    <property type="nucleotide sequence ID" value="NZ_JACZFR010000015.1"/>
</dbReference>
<dbReference type="Pfam" id="PF03788">
    <property type="entry name" value="LrgA"/>
    <property type="match status" value="1"/>
</dbReference>
<name>A0ABW1YM13_9GAMM</name>
<evidence type="ECO:0000313" key="7">
    <source>
        <dbReference type="EMBL" id="MFC6633741.1"/>
    </source>
</evidence>
<comment type="subcellular location">
    <subcellularLocation>
        <location evidence="1">Cell membrane</location>
        <topology evidence="1">Multi-pass membrane protein</topology>
    </subcellularLocation>
</comment>
<evidence type="ECO:0000256" key="2">
    <source>
        <dbReference type="ARBA" id="ARBA00022475"/>
    </source>
</evidence>
<dbReference type="Proteomes" id="UP001596425">
    <property type="component" value="Unassembled WGS sequence"/>
</dbReference>
<keyword evidence="8" id="KW-1185">Reference proteome</keyword>
<feature type="transmembrane region" description="Helical" evidence="6">
    <location>
        <begin position="66"/>
        <end position="84"/>
    </location>
</feature>
<gene>
    <name evidence="7" type="ORF">ACFQBM_10630</name>
</gene>
<accession>A0ABW1YM13</accession>
<comment type="caution">
    <text evidence="7">The sequence shown here is derived from an EMBL/GenBank/DDBJ whole genome shotgun (WGS) entry which is preliminary data.</text>
</comment>
<evidence type="ECO:0000256" key="5">
    <source>
        <dbReference type="ARBA" id="ARBA00023136"/>
    </source>
</evidence>
<evidence type="ECO:0000256" key="6">
    <source>
        <dbReference type="SAM" id="Phobius"/>
    </source>
</evidence>
<keyword evidence="5 6" id="KW-0472">Membrane</keyword>
<reference evidence="8" key="1">
    <citation type="journal article" date="2019" name="Int. J. Syst. Evol. Microbiol.">
        <title>The Global Catalogue of Microorganisms (GCM) 10K type strain sequencing project: providing services to taxonomists for standard genome sequencing and annotation.</title>
        <authorList>
            <consortium name="The Broad Institute Genomics Platform"/>
            <consortium name="The Broad Institute Genome Sequencing Center for Infectious Disease"/>
            <person name="Wu L."/>
            <person name="Ma J."/>
        </authorList>
    </citation>
    <scope>NUCLEOTIDE SEQUENCE [LARGE SCALE GENOMIC DNA]</scope>
    <source>
        <strain evidence="8">CGMCC 1.13718</strain>
    </source>
</reference>
<dbReference type="PROSITE" id="PS51257">
    <property type="entry name" value="PROKAR_LIPOPROTEIN"/>
    <property type="match status" value="1"/>
</dbReference>
<evidence type="ECO:0000256" key="3">
    <source>
        <dbReference type="ARBA" id="ARBA00022692"/>
    </source>
</evidence>
<evidence type="ECO:0000256" key="4">
    <source>
        <dbReference type="ARBA" id="ARBA00022989"/>
    </source>
</evidence>
<keyword evidence="4 6" id="KW-1133">Transmembrane helix</keyword>
<feature type="transmembrane region" description="Helical" evidence="6">
    <location>
        <begin position="30"/>
        <end position="54"/>
    </location>
</feature>
<sequence>MDSFRQIAHWLCGAAILLGCEFLGRKISAAFSLPVPGSVLGMLLLLLGLMVYGGVPRGLARVSEQLLRLLALLFLPAAVGVFYLRDLSAADWLGLLAATVFGTLLSLLLCALLLKQLLKQSPRNGEERGDE</sequence>
<dbReference type="InterPro" id="IPR005538">
    <property type="entry name" value="LrgA/CidA"/>
</dbReference>
<keyword evidence="3 6" id="KW-0812">Transmembrane</keyword>
<keyword evidence="2" id="KW-1003">Cell membrane</keyword>
<protein>
    <submittedName>
        <fullName evidence="7">CidA/LrgA family protein</fullName>
    </submittedName>
</protein>
<feature type="transmembrane region" description="Helical" evidence="6">
    <location>
        <begin position="7"/>
        <end position="24"/>
    </location>
</feature>
<proteinExistence type="predicted"/>
<evidence type="ECO:0000313" key="8">
    <source>
        <dbReference type="Proteomes" id="UP001596425"/>
    </source>
</evidence>
<organism evidence="7 8">
    <name type="scientific">Microbulbifer taiwanensis</name>
    <dbReference type="NCBI Taxonomy" id="986746"/>
    <lineage>
        <taxon>Bacteria</taxon>
        <taxon>Pseudomonadati</taxon>
        <taxon>Pseudomonadota</taxon>
        <taxon>Gammaproteobacteria</taxon>
        <taxon>Cellvibrionales</taxon>
        <taxon>Microbulbiferaceae</taxon>
        <taxon>Microbulbifer</taxon>
    </lineage>
</organism>
<feature type="transmembrane region" description="Helical" evidence="6">
    <location>
        <begin position="90"/>
        <end position="114"/>
    </location>
</feature>
<dbReference type="PANTHER" id="PTHR33931">
    <property type="entry name" value="HOLIN-LIKE PROTEIN CIDA-RELATED"/>
    <property type="match status" value="1"/>
</dbReference>
<dbReference type="EMBL" id="JBHSVR010000001">
    <property type="protein sequence ID" value="MFC6633741.1"/>
    <property type="molecule type" value="Genomic_DNA"/>
</dbReference>
<evidence type="ECO:0000256" key="1">
    <source>
        <dbReference type="ARBA" id="ARBA00004651"/>
    </source>
</evidence>
<dbReference type="PANTHER" id="PTHR33931:SF2">
    <property type="entry name" value="HOLIN-LIKE PROTEIN CIDA"/>
    <property type="match status" value="1"/>
</dbReference>